<dbReference type="PANTHER" id="PTHR30537:SF5">
    <property type="entry name" value="HTH-TYPE TRANSCRIPTIONAL ACTIVATOR TTDR-RELATED"/>
    <property type="match status" value="1"/>
</dbReference>
<evidence type="ECO:0000259" key="5">
    <source>
        <dbReference type="PROSITE" id="PS50931"/>
    </source>
</evidence>
<comment type="caution">
    <text evidence="6">The sequence shown here is derived from an EMBL/GenBank/DDBJ whole genome shotgun (WGS) entry which is preliminary data.</text>
</comment>
<dbReference type="Pfam" id="PF00126">
    <property type="entry name" value="HTH_1"/>
    <property type="match status" value="1"/>
</dbReference>
<dbReference type="InterPro" id="IPR005119">
    <property type="entry name" value="LysR_subst-bd"/>
</dbReference>
<evidence type="ECO:0000313" key="7">
    <source>
        <dbReference type="Proteomes" id="UP000005808"/>
    </source>
</evidence>
<dbReference type="GO" id="GO:0003700">
    <property type="term" value="F:DNA-binding transcription factor activity"/>
    <property type="evidence" value="ECO:0007669"/>
    <property type="project" value="InterPro"/>
</dbReference>
<dbReference type="RefSeq" id="WP_006162698.1">
    <property type="nucleotide sequence ID" value="NZ_AHJE01000102.1"/>
</dbReference>
<dbReference type="InterPro" id="IPR058163">
    <property type="entry name" value="LysR-type_TF_proteobact-type"/>
</dbReference>
<keyword evidence="2" id="KW-0805">Transcription regulation</keyword>
<accession>H1SEU2</accession>
<dbReference type="AlphaFoldDB" id="H1SEU2"/>
<comment type="similarity">
    <text evidence="1">Belongs to the LysR transcriptional regulatory family.</text>
</comment>
<proteinExistence type="inferred from homology"/>
<dbReference type="InterPro" id="IPR000847">
    <property type="entry name" value="LysR_HTH_N"/>
</dbReference>
<dbReference type="InterPro" id="IPR036388">
    <property type="entry name" value="WH-like_DNA-bd_sf"/>
</dbReference>
<dbReference type="SUPFAM" id="SSF53850">
    <property type="entry name" value="Periplasmic binding protein-like II"/>
    <property type="match status" value="1"/>
</dbReference>
<sequence length="307" mass="33933">MLDLNDLAMFVQVVRAGSFSEAARRLHMPANTLSRRIDQLEGQLGTRLLHRSTRKLAPSTEGQALFERYAPALDQILEIGRLHADGGVPSGSVRVAAMAGLFEFFRMEWLVEFYARYPHISIDFLLNDTPSDLIAERIDLALRMGIETRSGLKVRRLAPSAMILAASPAYLERRAAPRALRELTEHACLTISNREGRNTWRLQGPRGSQEVPINSLFAVNDMRVLAQACIAGLGIALLPQLIVEPIIAQGKLVRVLPTYRRASTGFGLQLVYTSRPPVPPAVAVFAEFLLEKLGEAMTNPSQNLASR</sequence>
<dbReference type="InterPro" id="IPR036390">
    <property type="entry name" value="WH_DNA-bd_sf"/>
</dbReference>
<organism evidence="6 7">
    <name type="scientific">Cupriavidus basilensis OR16</name>
    <dbReference type="NCBI Taxonomy" id="1127483"/>
    <lineage>
        <taxon>Bacteria</taxon>
        <taxon>Pseudomonadati</taxon>
        <taxon>Pseudomonadota</taxon>
        <taxon>Betaproteobacteria</taxon>
        <taxon>Burkholderiales</taxon>
        <taxon>Burkholderiaceae</taxon>
        <taxon>Cupriavidus</taxon>
    </lineage>
</organism>
<keyword evidence="4" id="KW-0804">Transcription</keyword>
<evidence type="ECO:0000256" key="2">
    <source>
        <dbReference type="ARBA" id="ARBA00023015"/>
    </source>
</evidence>
<dbReference type="CDD" id="cd08422">
    <property type="entry name" value="PBP2_CrgA_like"/>
    <property type="match status" value="1"/>
</dbReference>
<name>H1SEU2_9BURK</name>
<dbReference type="PATRIC" id="fig|1127483.3.peg.6821"/>
<dbReference type="Pfam" id="PF03466">
    <property type="entry name" value="LysR_substrate"/>
    <property type="match status" value="1"/>
</dbReference>
<dbReference type="OrthoDB" id="116299at2"/>
<dbReference type="EMBL" id="AHJE01000102">
    <property type="protein sequence ID" value="EHP39018.1"/>
    <property type="molecule type" value="Genomic_DNA"/>
</dbReference>
<dbReference type="FunFam" id="1.10.10.10:FF:000001">
    <property type="entry name" value="LysR family transcriptional regulator"/>
    <property type="match status" value="1"/>
</dbReference>
<evidence type="ECO:0000256" key="1">
    <source>
        <dbReference type="ARBA" id="ARBA00009437"/>
    </source>
</evidence>
<keyword evidence="3" id="KW-0238">DNA-binding</keyword>
<protein>
    <submittedName>
        <fullName evidence="6">LysR family transcriptional regulator</fullName>
    </submittedName>
</protein>
<dbReference type="SUPFAM" id="SSF46785">
    <property type="entry name" value="Winged helix' DNA-binding domain"/>
    <property type="match status" value="1"/>
</dbReference>
<feature type="domain" description="HTH lysR-type" evidence="5">
    <location>
        <begin position="2"/>
        <end position="59"/>
    </location>
</feature>
<dbReference type="GO" id="GO:0006351">
    <property type="term" value="P:DNA-templated transcription"/>
    <property type="evidence" value="ECO:0007669"/>
    <property type="project" value="TreeGrafter"/>
</dbReference>
<reference evidence="6 7" key="1">
    <citation type="journal article" date="2012" name="J. Bacteriol.">
        <title>De Novo Genome Project of Cupriavidus basilensis OR16.</title>
        <authorList>
            <person name="Cserhati M."/>
            <person name="Kriszt B."/>
            <person name="Szoboszlay S."/>
            <person name="Toth A."/>
            <person name="Szabo I."/>
            <person name="Tancsics A."/>
            <person name="Nagy I."/>
            <person name="Horvath B."/>
            <person name="Nagy I."/>
            <person name="Kukolya J."/>
        </authorList>
    </citation>
    <scope>NUCLEOTIDE SEQUENCE [LARGE SCALE GENOMIC DNA]</scope>
    <source>
        <strain evidence="6 7">OR16</strain>
    </source>
</reference>
<dbReference type="GO" id="GO:0043565">
    <property type="term" value="F:sequence-specific DNA binding"/>
    <property type="evidence" value="ECO:0007669"/>
    <property type="project" value="TreeGrafter"/>
</dbReference>
<gene>
    <name evidence="6" type="ORF">OR16_34168</name>
</gene>
<evidence type="ECO:0000313" key="6">
    <source>
        <dbReference type="EMBL" id="EHP39018.1"/>
    </source>
</evidence>
<evidence type="ECO:0000256" key="3">
    <source>
        <dbReference type="ARBA" id="ARBA00023125"/>
    </source>
</evidence>
<dbReference type="PANTHER" id="PTHR30537">
    <property type="entry name" value="HTH-TYPE TRANSCRIPTIONAL REGULATOR"/>
    <property type="match status" value="1"/>
</dbReference>
<dbReference type="Proteomes" id="UP000005808">
    <property type="component" value="Unassembled WGS sequence"/>
</dbReference>
<evidence type="ECO:0000256" key="4">
    <source>
        <dbReference type="ARBA" id="ARBA00023163"/>
    </source>
</evidence>
<dbReference type="PROSITE" id="PS50931">
    <property type="entry name" value="HTH_LYSR"/>
    <property type="match status" value="1"/>
</dbReference>
<dbReference type="Gene3D" id="1.10.10.10">
    <property type="entry name" value="Winged helix-like DNA-binding domain superfamily/Winged helix DNA-binding domain"/>
    <property type="match status" value="1"/>
</dbReference>
<dbReference type="Gene3D" id="3.40.190.290">
    <property type="match status" value="1"/>
</dbReference>